<dbReference type="AlphaFoldDB" id="R8D9Z3"/>
<dbReference type="InterPro" id="IPR000073">
    <property type="entry name" value="AB_hydrolase_1"/>
</dbReference>
<dbReference type="Proteomes" id="UP000014003">
    <property type="component" value="Unassembled WGS sequence"/>
</dbReference>
<dbReference type="HOGENOM" id="CLU_034451_2_0_9"/>
<name>R8D9Z3_BACCE</name>
<dbReference type="EMBL" id="AHDZ01000013">
    <property type="protein sequence ID" value="EOO20708.1"/>
    <property type="molecule type" value="Genomic_DNA"/>
</dbReference>
<feature type="domain" description="AB hydrolase-1" evidence="1">
    <location>
        <begin position="134"/>
        <end position="329"/>
    </location>
</feature>
<dbReference type="Gene3D" id="3.40.50.1820">
    <property type="entry name" value="alpha/beta hydrolase"/>
    <property type="match status" value="1"/>
</dbReference>
<sequence>MFKQYVNNEQFNLQINRFFNDFYQDDERANQDLQAIIPRLTDTDSWYNTWIEYAVMREHHKDFDLASVYYQAAEFYMEPSDQKKEKVYQKYRETFYKSFHDFEYETYQIPYEDSYLPAIKFMTPGACNTLLFFGGYDSYMEEMMKMMNYLIGINYNIIVFDGPGQGTALKNGLKFIHNWEKPVSTVIDYFKLDRVSILGASWGGYLAMRAAAFEKRIDKVIAFNIFYSGLDALKMRMPDNIWNKLTTLLATNEADKINTMFKQMMATSIDLNWKIKKGMENTGEKTPFNLLKNFEKHTMAGIGQFINQEVLLLAGEDDQYVPISRLSQIEMELCNAASITSVVFTKETGGEQHCQAGYRHLAFDEIKRFLRHKLY</sequence>
<protein>
    <recommendedName>
        <fullName evidence="1">AB hydrolase-1 domain-containing protein</fullName>
    </recommendedName>
</protein>
<dbReference type="PRINTS" id="PR00111">
    <property type="entry name" value="ABHYDROLASE"/>
</dbReference>
<dbReference type="RefSeq" id="WP_016095357.1">
    <property type="nucleotide sequence ID" value="NZ_KB976136.1"/>
</dbReference>
<evidence type="ECO:0000313" key="3">
    <source>
        <dbReference type="Proteomes" id="UP000014003"/>
    </source>
</evidence>
<dbReference type="SUPFAM" id="SSF53474">
    <property type="entry name" value="alpha/beta-Hydrolases"/>
    <property type="match status" value="1"/>
</dbReference>
<gene>
    <name evidence="2" type="ORF">IGA_01716</name>
</gene>
<reference evidence="2 3" key="1">
    <citation type="submission" date="2012-12" db="EMBL/GenBank/DDBJ databases">
        <title>The Genome Sequence of Bacillus cereus HuA3-9.</title>
        <authorList>
            <consortium name="The Broad Institute Genome Sequencing Platform"/>
            <consortium name="The Broad Institute Genome Sequencing Center for Infectious Disease"/>
            <person name="Feldgarden M."/>
            <person name="Van der Auwera G.A."/>
            <person name="Mahillon J."/>
            <person name="Duprez V."/>
            <person name="Timmery S."/>
            <person name="Mattelet C."/>
            <person name="Dierick K."/>
            <person name="Sun M."/>
            <person name="Yu Z."/>
            <person name="Zhu L."/>
            <person name="Hu X."/>
            <person name="Shank E.B."/>
            <person name="Swiecicka I."/>
            <person name="Hansen B.M."/>
            <person name="Andrup L."/>
            <person name="Walker B."/>
            <person name="Young S.K."/>
            <person name="Zeng Q."/>
            <person name="Gargeya S."/>
            <person name="Fitzgerald M."/>
            <person name="Haas B."/>
            <person name="Abouelleil A."/>
            <person name="Alvarado L."/>
            <person name="Arachchi H.M."/>
            <person name="Berlin A.M."/>
            <person name="Chapman S.B."/>
            <person name="Dewar J."/>
            <person name="Goldberg J."/>
            <person name="Griggs A."/>
            <person name="Gujja S."/>
            <person name="Hansen M."/>
            <person name="Howarth C."/>
            <person name="Imamovic A."/>
            <person name="Larimer J."/>
            <person name="McCowan C."/>
            <person name="Murphy C."/>
            <person name="Neiman D."/>
            <person name="Pearson M."/>
            <person name="Priest M."/>
            <person name="Roberts A."/>
            <person name="Saif S."/>
            <person name="Shea T."/>
            <person name="Sisk P."/>
            <person name="Sykes S."/>
            <person name="Wortman J."/>
            <person name="Nusbaum C."/>
            <person name="Birren B."/>
        </authorList>
    </citation>
    <scope>NUCLEOTIDE SEQUENCE [LARGE SCALE GENOMIC DNA]</scope>
    <source>
        <strain evidence="2 3">HuA3-9</strain>
    </source>
</reference>
<dbReference type="Pfam" id="PF00561">
    <property type="entry name" value="Abhydrolase_1"/>
    <property type="match status" value="1"/>
</dbReference>
<dbReference type="PATRIC" id="fig|1053205.3.peg.1748"/>
<dbReference type="InterPro" id="IPR029058">
    <property type="entry name" value="AB_hydrolase_fold"/>
</dbReference>
<organism evidence="2 3">
    <name type="scientific">Bacillus cereus HuA3-9</name>
    <dbReference type="NCBI Taxonomy" id="1053205"/>
    <lineage>
        <taxon>Bacteria</taxon>
        <taxon>Bacillati</taxon>
        <taxon>Bacillota</taxon>
        <taxon>Bacilli</taxon>
        <taxon>Bacillales</taxon>
        <taxon>Bacillaceae</taxon>
        <taxon>Bacillus</taxon>
        <taxon>Bacillus cereus group</taxon>
    </lineage>
</organism>
<evidence type="ECO:0000259" key="1">
    <source>
        <dbReference type="Pfam" id="PF00561"/>
    </source>
</evidence>
<proteinExistence type="predicted"/>
<accession>R8D9Z3</accession>
<evidence type="ECO:0000313" key="2">
    <source>
        <dbReference type="EMBL" id="EOO20708.1"/>
    </source>
</evidence>
<comment type="caution">
    <text evidence="2">The sequence shown here is derived from an EMBL/GenBank/DDBJ whole genome shotgun (WGS) entry which is preliminary data.</text>
</comment>